<proteinExistence type="predicted"/>
<dbReference type="Proteomes" id="UP001140206">
    <property type="component" value="Chromosome 1"/>
</dbReference>
<accession>A0AAV8GMV0</accession>
<sequence>MWVPQPHFRRLLIFYTKRTLFIVNSKLFLLQSSQSLLHPSPSFPPPLSLSQGNATMDQFRSKSHADGRNMQLEVYGRSYSTPYFNSYEFGGDMMGSNKATKSKSFSSKKGWLMNDPEFQRKKRVAGYKAFTVERKVKGSFTKSFRWLKDRYHQLVYGWS</sequence>
<evidence type="ECO:0000313" key="1">
    <source>
        <dbReference type="EMBL" id="KAJ4806974.1"/>
    </source>
</evidence>
<keyword evidence="2" id="KW-1185">Reference proteome</keyword>
<comment type="caution">
    <text evidence="1">The sequence shown here is derived from an EMBL/GenBank/DDBJ whole genome shotgun (WGS) entry which is preliminary data.</text>
</comment>
<gene>
    <name evidence="1" type="ORF">LUZ62_019540</name>
</gene>
<dbReference type="Pfam" id="PF12023">
    <property type="entry name" value="DUF3511"/>
    <property type="match status" value="1"/>
</dbReference>
<dbReference type="EMBL" id="JAMFTS010000001">
    <property type="protein sequence ID" value="KAJ4806974.1"/>
    <property type="molecule type" value="Genomic_DNA"/>
</dbReference>
<reference evidence="1" key="1">
    <citation type="submission" date="2022-08" db="EMBL/GenBank/DDBJ databases">
        <authorList>
            <person name="Marques A."/>
        </authorList>
    </citation>
    <scope>NUCLEOTIDE SEQUENCE</scope>
    <source>
        <strain evidence="1">RhyPub2mFocal</strain>
        <tissue evidence="1">Leaves</tissue>
    </source>
</reference>
<protein>
    <submittedName>
        <fullName evidence="1">DUF3511 domain protein</fullName>
    </submittedName>
</protein>
<dbReference type="PANTHER" id="PTHR33193">
    <property type="entry name" value="DOMAIN PROTEIN, PUTATIVE (DUF3511)-RELATED"/>
    <property type="match status" value="1"/>
</dbReference>
<name>A0AAV8GMV0_9POAL</name>
<dbReference type="AlphaFoldDB" id="A0AAV8GMV0"/>
<evidence type="ECO:0000313" key="2">
    <source>
        <dbReference type="Proteomes" id="UP001140206"/>
    </source>
</evidence>
<organism evidence="1 2">
    <name type="scientific">Rhynchospora pubera</name>
    <dbReference type="NCBI Taxonomy" id="906938"/>
    <lineage>
        <taxon>Eukaryota</taxon>
        <taxon>Viridiplantae</taxon>
        <taxon>Streptophyta</taxon>
        <taxon>Embryophyta</taxon>
        <taxon>Tracheophyta</taxon>
        <taxon>Spermatophyta</taxon>
        <taxon>Magnoliopsida</taxon>
        <taxon>Liliopsida</taxon>
        <taxon>Poales</taxon>
        <taxon>Cyperaceae</taxon>
        <taxon>Cyperoideae</taxon>
        <taxon>Rhynchosporeae</taxon>
        <taxon>Rhynchospora</taxon>
    </lineage>
</organism>
<dbReference type="InterPro" id="IPR021899">
    <property type="entry name" value="DUF3511"/>
</dbReference>
<dbReference type="PANTHER" id="PTHR33193:SF62">
    <property type="entry name" value="FAMILY ABC TRANSPORTER, PUTATIVE (DUF3511)-RELATED"/>
    <property type="match status" value="1"/>
</dbReference>